<dbReference type="STRING" id="1454004.AW11_01696"/>
<comment type="caution">
    <text evidence="2">The sequence shown here is derived from an EMBL/GenBank/DDBJ whole genome shotgun (WGS) entry which is preliminary data.</text>
</comment>
<proteinExistence type="predicted"/>
<accession>A0A011PNZ0</accession>
<dbReference type="EMBL" id="JEMY01000018">
    <property type="protein sequence ID" value="EXI89186.1"/>
    <property type="molecule type" value="Genomic_DNA"/>
</dbReference>
<dbReference type="Pfam" id="PF07689">
    <property type="entry name" value="KaiB"/>
    <property type="match status" value="1"/>
</dbReference>
<dbReference type="Proteomes" id="UP000022141">
    <property type="component" value="Unassembled WGS sequence"/>
</dbReference>
<dbReference type="InterPro" id="IPR011649">
    <property type="entry name" value="KaiB_domain"/>
</dbReference>
<feature type="domain" description="KaiB" evidence="1">
    <location>
        <begin position="7"/>
        <end position="89"/>
    </location>
</feature>
<dbReference type="SUPFAM" id="SSF52833">
    <property type="entry name" value="Thioredoxin-like"/>
    <property type="match status" value="1"/>
</dbReference>
<sequence length="97" mass="10304">MSKLQLTLYVAGVNDEIRQQVASLGRTMDTEVGLDNWVLDVVDVLEEPEKALQGDVFATPTLVRLVPLPVLKLLGAISQSEKILSIIASDGTGGEGG</sequence>
<keyword evidence="3" id="KW-1185">Reference proteome</keyword>
<dbReference type="SMART" id="SM01248">
    <property type="entry name" value="KaiB"/>
    <property type="match status" value="1"/>
</dbReference>
<dbReference type="AlphaFoldDB" id="A0A011PNZ0"/>
<evidence type="ECO:0000313" key="2">
    <source>
        <dbReference type="EMBL" id="EXI89186.1"/>
    </source>
</evidence>
<evidence type="ECO:0000259" key="1">
    <source>
        <dbReference type="SMART" id="SM01248"/>
    </source>
</evidence>
<dbReference type="PANTHER" id="PTHR41709">
    <property type="entry name" value="KAIB-LIKE PROTEIN 1"/>
    <property type="match status" value="1"/>
</dbReference>
<protein>
    <submittedName>
        <fullName evidence="2">Circadian clock protein KaiB</fullName>
    </submittedName>
</protein>
<dbReference type="GO" id="GO:0048511">
    <property type="term" value="P:rhythmic process"/>
    <property type="evidence" value="ECO:0007669"/>
    <property type="project" value="InterPro"/>
</dbReference>
<dbReference type="PANTHER" id="PTHR41709:SF2">
    <property type="entry name" value="CIRCADIAN CLOCK PROTEIN KAIB2"/>
    <property type="match status" value="1"/>
</dbReference>
<dbReference type="InterPro" id="IPR039022">
    <property type="entry name" value="KaiB-like"/>
</dbReference>
<reference evidence="2" key="1">
    <citation type="submission" date="2014-02" db="EMBL/GenBank/DDBJ databases">
        <title>Expanding our view of genomic diversity in Candidatus Accumulibacter clades.</title>
        <authorList>
            <person name="Skennerton C.T."/>
            <person name="Barr J.J."/>
            <person name="Slater F.R."/>
            <person name="Bond P.L."/>
            <person name="Tyson G.W."/>
        </authorList>
    </citation>
    <scope>NUCLEOTIDE SEQUENCE [LARGE SCALE GENOMIC DNA]</scope>
</reference>
<dbReference type="PATRIC" id="fig|1454004.3.peg.1747"/>
<dbReference type="eggNOG" id="COG2204">
    <property type="taxonomic scope" value="Bacteria"/>
</dbReference>
<gene>
    <name evidence="2" type="primary">kaiB_2</name>
    <name evidence="2" type="ORF">AW11_01696</name>
</gene>
<dbReference type="Gene3D" id="3.40.30.10">
    <property type="entry name" value="Glutaredoxin"/>
    <property type="match status" value="1"/>
</dbReference>
<organism evidence="2 3">
    <name type="scientific">Accumulibacter regalis</name>
    <dbReference type="NCBI Taxonomy" id="522306"/>
    <lineage>
        <taxon>Bacteria</taxon>
        <taxon>Pseudomonadati</taxon>
        <taxon>Pseudomonadota</taxon>
        <taxon>Betaproteobacteria</taxon>
        <taxon>Candidatus Accumulibacter</taxon>
    </lineage>
</organism>
<evidence type="ECO:0000313" key="3">
    <source>
        <dbReference type="Proteomes" id="UP000022141"/>
    </source>
</evidence>
<dbReference type="InterPro" id="IPR036249">
    <property type="entry name" value="Thioredoxin-like_sf"/>
</dbReference>
<name>A0A011PNZ0_ACCRE</name>